<keyword evidence="5 9" id="KW-0540">Nuclease</keyword>
<protein>
    <recommendedName>
        <fullName evidence="9">Ribonuclease 3</fullName>
        <ecNumber evidence="9">3.1.26.3</ecNumber>
    </recommendedName>
    <alternativeName>
        <fullName evidence="9">Ribonuclease III</fullName>
        <shortName evidence="9">RNase III</shortName>
    </alternativeName>
</protein>
<dbReference type="PROSITE" id="PS50137">
    <property type="entry name" value="DS_RBD"/>
    <property type="match status" value="1"/>
</dbReference>
<dbReference type="PANTHER" id="PTHR11207">
    <property type="entry name" value="RIBONUCLEASE III"/>
    <property type="match status" value="1"/>
</dbReference>
<evidence type="ECO:0000256" key="5">
    <source>
        <dbReference type="ARBA" id="ARBA00022722"/>
    </source>
</evidence>
<feature type="active site" evidence="9">
    <location>
        <position position="50"/>
    </location>
</feature>
<sequence length="231" mass="26403">MKDLSPLEKKLSIRFNNNKLLTQALVHKSYINENPHFPLDHNERLEFLGDAVLELAVTEYLFKRYPRTPEGEMTNWRASLVNATMLGTMANEFDLYEHLFLSKGERKDQNQKARQYILANAFEALIGAIYIDQGMDTAREFVERNIISKLPDILKNQSYLDAKTRFQETAQEKAGVTPTYKVLNEKGPDHEKHFTIGVYLGEECVANGNGFSKQEAQMDAAAKALQVKGWE</sequence>
<dbReference type="PROSITE" id="PS00517">
    <property type="entry name" value="RNASE_3_1"/>
    <property type="match status" value="1"/>
</dbReference>
<accession>A0A1G2A6D5</accession>
<evidence type="ECO:0000256" key="7">
    <source>
        <dbReference type="ARBA" id="ARBA00022801"/>
    </source>
</evidence>
<dbReference type="GO" id="GO:0006397">
    <property type="term" value="P:mRNA processing"/>
    <property type="evidence" value="ECO:0007669"/>
    <property type="project" value="UniProtKB-UniRule"/>
</dbReference>
<dbReference type="InterPro" id="IPR036389">
    <property type="entry name" value="RNase_III_sf"/>
</dbReference>
<organism evidence="12 13">
    <name type="scientific">Candidatus Jacksonbacteria bacterium RIFCSPLOWO2_02_FULL_44_20</name>
    <dbReference type="NCBI Taxonomy" id="1798460"/>
    <lineage>
        <taxon>Bacteria</taxon>
        <taxon>Candidatus Jacksoniibacteriota</taxon>
    </lineage>
</organism>
<evidence type="ECO:0000256" key="8">
    <source>
        <dbReference type="ARBA" id="ARBA00022884"/>
    </source>
</evidence>
<dbReference type="CDD" id="cd10845">
    <property type="entry name" value="DSRM_RNAse_III_family"/>
    <property type="match status" value="1"/>
</dbReference>
<comment type="cofactor">
    <cofactor evidence="9">
        <name>Mg(2+)</name>
        <dbReference type="ChEBI" id="CHEBI:18420"/>
    </cofactor>
</comment>
<dbReference type="GO" id="GO:0005737">
    <property type="term" value="C:cytoplasm"/>
    <property type="evidence" value="ECO:0007669"/>
    <property type="project" value="UniProtKB-SubCell"/>
</dbReference>
<evidence type="ECO:0000313" key="13">
    <source>
        <dbReference type="Proteomes" id="UP000178315"/>
    </source>
</evidence>
<dbReference type="Pfam" id="PF14622">
    <property type="entry name" value="Ribonucleas_3_3"/>
    <property type="match status" value="1"/>
</dbReference>
<comment type="subcellular location">
    <subcellularLocation>
        <location evidence="9">Cytoplasm</location>
    </subcellularLocation>
</comment>
<dbReference type="SUPFAM" id="SSF69065">
    <property type="entry name" value="RNase III domain-like"/>
    <property type="match status" value="1"/>
</dbReference>
<dbReference type="Gene3D" id="1.10.1520.10">
    <property type="entry name" value="Ribonuclease III domain"/>
    <property type="match status" value="1"/>
</dbReference>
<dbReference type="PROSITE" id="PS50142">
    <property type="entry name" value="RNASE_3_2"/>
    <property type="match status" value="1"/>
</dbReference>
<evidence type="ECO:0000256" key="1">
    <source>
        <dbReference type="ARBA" id="ARBA00000109"/>
    </source>
</evidence>
<keyword evidence="9" id="KW-0479">Metal-binding</keyword>
<evidence type="ECO:0000256" key="6">
    <source>
        <dbReference type="ARBA" id="ARBA00022759"/>
    </source>
</evidence>
<keyword evidence="8 9" id="KW-0694">RNA-binding</keyword>
<comment type="caution">
    <text evidence="12">The sequence shown here is derived from an EMBL/GenBank/DDBJ whole genome shotgun (WGS) entry which is preliminary data.</text>
</comment>
<feature type="binding site" evidence="9">
    <location>
        <position position="120"/>
    </location>
    <ligand>
        <name>Mg(2+)</name>
        <dbReference type="ChEBI" id="CHEBI:18420"/>
    </ligand>
</feature>
<keyword evidence="9" id="KW-0699">rRNA-binding</keyword>
<comment type="subunit">
    <text evidence="9">Homodimer.</text>
</comment>
<keyword evidence="6 9" id="KW-0255">Endonuclease</keyword>
<evidence type="ECO:0000259" key="11">
    <source>
        <dbReference type="PROSITE" id="PS50142"/>
    </source>
</evidence>
<dbReference type="Pfam" id="PF00035">
    <property type="entry name" value="dsrm"/>
    <property type="match status" value="1"/>
</dbReference>
<dbReference type="GO" id="GO:0006364">
    <property type="term" value="P:rRNA processing"/>
    <property type="evidence" value="ECO:0007669"/>
    <property type="project" value="UniProtKB-UniRule"/>
</dbReference>
<feature type="binding site" evidence="9">
    <location>
        <position position="46"/>
    </location>
    <ligand>
        <name>Mg(2+)</name>
        <dbReference type="ChEBI" id="CHEBI:18420"/>
    </ligand>
</feature>
<keyword evidence="3 9" id="KW-0698">rRNA processing</keyword>
<evidence type="ECO:0000256" key="9">
    <source>
        <dbReference type="HAMAP-Rule" id="MF_00104"/>
    </source>
</evidence>
<comment type="similarity">
    <text evidence="2">Belongs to the ribonuclease III family.</text>
</comment>
<dbReference type="GO" id="GO:0019843">
    <property type="term" value="F:rRNA binding"/>
    <property type="evidence" value="ECO:0007669"/>
    <property type="project" value="UniProtKB-KW"/>
</dbReference>
<comment type="catalytic activity">
    <reaction evidence="1 9">
        <text>Endonucleolytic cleavage to 5'-phosphomonoester.</text>
        <dbReference type="EC" id="3.1.26.3"/>
    </reaction>
</comment>
<comment type="function">
    <text evidence="9">Digests double-stranded RNA. Involved in the processing of primary rRNA transcript to yield the immediate precursors to the large and small rRNAs (23S and 16S). Processes some mRNAs, and tRNAs when they are encoded in the rRNA operon. Processes pre-crRNA and tracrRNA of type II CRISPR loci if present in the organism.</text>
</comment>
<feature type="binding site" evidence="9">
    <location>
        <position position="123"/>
    </location>
    <ligand>
        <name>Mg(2+)</name>
        <dbReference type="ChEBI" id="CHEBI:18420"/>
    </ligand>
</feature>
<keyword evidence="4 9" id="KW-0507">mRNA processing</keyword>
<dbReference type="GO" id="GO:0010468">
    <property type="term" value="P:regulation of gene expression"/>
    <property type="evidence" value="ECO:0007669"/>
    <property type="project" value="TreeGrafter"/>
</dbReference>
<dbReference type="EC" id="3.1.26.3" evidence="9"/>
<evidence type="ECO:0000256" key="2">
    <source>
        <dbReference type="ARBA" id="ARBA00010183"/>
    </source>
</evidence>
<evidence type="ECO:0000256" key="3">
    <source>
        <dbReference type="ARBA" id="ARBA00022552"/>
    </source>
</evidence>
<dbReference type="NCBIfam" id="TIGR02191">
    <property type="entry name" value="RNaseIII"/>
    <property type="match status" value="1"/>
</dbReference>
<dbReference type="GO" id="GO:0008033">
    <property type="term" value="P:tRNA processing"/>
    <property type="evidence" value="ECO:0007669"/>
    <property type="project" value="UniProtKB-KW"/>
</dbReference>
<keyword evidence="7 9" id="KW-0378">Hydrolase</keyword>
<dbReference type="SMART" id="SM00358">
    <property type="entry name" value="DSRM"/>
    <property type="match status" value="1"/>
</dbReference>
<dbReference type="Gene3D" id="3.30.160.20">
    <property type="match status" value="1"/>
</dbReference>
<dbReference type="GO" id="GO:0004525">
    <property type="term" value="F:ribonuclease III activity"/>
    <property type="evidence" value="ECO:0007669"/>
    <property type="project" value="UniProtKB-UniRule"/>
</dbReference>
<dbReference type="Proteomes" id="UP000178315">
    <property type="component" value="Unassembled WGS sequence"/>
</dbReference>
<dbReference type="InterPro" id="IPR014720">
    <property type="entry name" value="dsRBD_dom"/>
</dbReference>
<proteinExistence type="inferred from homology"/>
<dbReference type="GO" id="GO:0003725">
    <property type="term" value="F:double-stranded RNA binding"/>
    <property type="evidence" value="ECO:0007669"/>
    <property type="project" value="TreeGrafter"/>
</dbReference>
<dbReference type="HAMAP" id="MF_00104">
    <property type="entry name" value="RNase_III"/>
    <property type="match status" value="1"/>
</dbReference>
<feature type="active site" evidence="9">
    <location>
        <position position="123"/>
    </location>
</feature>
<dbReference type="GO" id="GO:0046872">
    <property type="term" value="F:metal ion binding"/>
    <property type="evidence" value="ECO:0007669"/>
    <property type="project" value="UniProtKB-KW"/>
</dbReference>
<name>A0A1G2A6D5_9BACT</name>
<dbReference type="InterPro" id="IPR000999">
    <property type="entry name" value="RNase_III_dom"/>
</dbReference>
<dbReference type="EMBL" id="MHJU01000038">
    <property type="protein sequence ID" value="OGY72301.1"/>
    <property type="molecule type" value="Genomic_DNA"/>
</dbReference>
<feature type="domain" description="DRBM" evidence="10">
    <location>
        <begin position="161"/>
        <end position="226"/>
    </location>
</feature>
<keyword evidence="9" id="KW-0963">Cytoplasm</keyword>
<evidence type="ECO:0000259" key="10">
    <source>
        <dbReference type="PROSITE" id="PS50137"/>
    </source>
</evidence>
<keyword evidence="9" id="KW-0819">tRNA processing</keyword>
<evidence type="ECO:0000256" key="4">
    <source>
        <dbReference type="ARBA" id="ARBA00022664"/>
    </source>
</evidence>
<dbReference type="SUPFAM" id="SSF54768">
    <property type="entry name" value="dsRNA-binding domain-like"/>
    <property type="match status" value="1"/>
</dbReference>
<gene>
    <name evidence="9" type="primary">rnc</name>
    <name evidence="12" type="ORF">A3H61_00770</name>
</gene>
<reference evidence="12 13" key="1">
    <citation type="journal article" date="2016" name="Nat. Commun.">
        <title>Thousands of microbial genomes shed light on interconnected biogeochemical processes in an aquifer system.</title>
        <authorList>
            <person name="Anantharaman K."/>
            <person name="Brown C.T."/>
            <person name="Hug L.A."/>
            <person name="Sharon I."/>
            <person name="Castelle C.J."/>
            <person name="Probst A.J."/>
            <person name="Thomas B.C."/>
            <person name="Singh A."/>
            <person name="Wilkins M.J."/>
            <person name="Karaoz U."/>
            <person name="Brodie E.L."/>
            <person name="Williams K.H."/>
            <person name="Hubbard S.S."/>
            <person name="Banfield J.F."/>
        </authorList>
    </citation>
    <scope>NUCLEOTIDE SEQUENCE [LARGE SCALE GENOMIC DNA]</scope>
</reference>
<dbReference type="AlphaFoldDB" id="A0A1G2A6D5"/>
<dbReference type="SMART" id="SM00535">
    <property type="entry name" value="RIBOc"/>
    <property type="match status" value="1"/>
</dbReference>
<feature type="domain" description="RNase III" evidence="11">
    <location>
        <begin position="4"/>
        <end position="134"/>
    </location>
</feature>
<dbReference type="CDD" id="cd00593">
    <property type="entry name" value="RIBOc"/>
    <property type="match status" value="1"/>
</dbReference>
<dbReference type="InterPro" id="IPR011907">
    <property type="entry name" value="RNase_III"/>
</dbReference>
<keyword evidence="9" id="KW-0460">Magnesium</keyword>
<dbReference type="PANTHER" id="PTHR11207:SF0">
    <property type="entry name" value="RIBONUCLEASE 3"/>
    <property type="match status" value="1"/>
</dbReference>
<evidence type="ECO:0000313" key="12">
    <source>
        <dbReference type="EMBL" id="OGY72301.1"/>
    </source>
</evidence>
<dbReference type="FunFam" id="1.10.1520.10:FF:000001">
    <property type="entry name" value="Ribonuclease 3"/>
    <property type="match status" value="1"/>
</dbReference>